<comment type="caution">
    <text evidence="2">The sequence shown here is derived from an EMBL/GenBank/DDBJ whole genome shotgun (WGS) entry which is preliminary data.</text>
</comment>
<accession>A0ABP8YVT0</accession>
<protein>
    <recommendedName>
        <fullName evidence="1">NADP-dependent oxidoreductase domain-containing protein</fullName>
    </recommendedName>
</protein>
<evidence type="ECO:0000313" key="3">
    <source>
        <dbReference type="Proteomes" id="UP001499882"/>
    </source>
</evidence>
<organism evidence="2 3">
    <name type="scientific">Nocardioides endophyticus</name>
    <dbReference type="NCBI Taxonomy" id="1353775"/>
    <lineage>
        <taxon>Bacteria</taxon>
        <taxon>Bacillati</taxon>
        <taxon>Actinomycetota</taxon>
        <taxon>Actinomycetes</taxon>
        <taxon>Propionibacteriales</taxon>
        <taxon>Nocardioidaceae</taxon>
        <taxon>Nocardioides</taxon>
    </lineage>
</organism>
<name>A0ABP8YVT0_9ACTN</name>
<sequence>MGQRYVGEENRPIVDAVARIAEARGVPMAQVALAWVLRNSVVDAPIVGPTKEHHLPDALRVALEQHDTVRMPSGY</sequence>
<dbReference type="Gene3D" id="3.20.20.100">
    <property type="entry name" value="NADP-dependent oxidoreductase domain"/>
    <property type="match status" value="1"/>
</dbReference>
<gene>
    <name evidence="2" type="ORF">GCM10023350_23990</name>
</gene>
<dbReference type="Proteomes" id="UP001499882">
    <property type="component" value="Unassembled WGS sequence"/>
</dbReference>
<dbReference type="InterPro" id="IPR023210">
    <property type="entry name" value="NADP_OxRdtase_dom"/>
</dbReference>
<dbReference type="EMBL" id="BAABKN010000014">
    <property type="protein sequence ID" value="GAA4738825.1"/>
    <property type="molecule type" value="Genomic_DNA"/>
</dbReference>
<dbReference type="SUPFAM" id="SSF51430">
    <property type="entry name" value="NAD(P)-linked oxidoreductase"/>
    <property type="match status" value="1"/>
</dbReference>
<dbReference type="Pfam" id="PF00248">
    <property type="entry name" value="Aldo_ket_red"/>
    <property type="match status" value="1"/>
</dbReference>
<dbReference type="InterPro" id="IPR036812">
    <property type="entry name" value="NAD(P)_OxRdtase_dom_sf"/>
</dbReference>
<feature type="domain" description="NADP-dependent oxidoreductase" evidence="1">
    <location>
        <begin position="8"/>
        <end position="62"/>
    </location>
</feature>
<proteinExistence type="predicted"/>
<keyword evidence="3" id="KW-1185">Reference proteome</keyword>
<reference evidence="3" key="1">
    <citation type="journal article" date="2019" name="Int. J. Syst. Evol. Microbiol.">
        <title>The Global Catalogue of Microorganisms (GCM) 10K type strain sequencing project: providing services to taxonomists for standard genome sequencing and annotation.</title>
        <authorList>
            <consortium name="The Broad Institute Genomics Platform"/>
            <consortium name="The Broad Institute Genome Sequencing Center for Infectious Disease"/>
            <person name="Wu L."/>
            <person name="Ma J."/>
        </authorList>
    </citation>
    <scope>NUCLEOTIDE SEQUENCE [LARGE SCALE GENOMIC DNA]</scope>
    <source>
        <strain evidence="3">JCM 18532</strain>
    </source>
</reference>
<evidence type="ECO:0000313" key="2">
    <source>
        <dbReference type="EMBL" id="GAA4738825.1"/>
    </source>
</evidence>
<evidence type="ECO:0000259" key="1">
    <source>
        <dbReference type="Pfam" id="PF00248"/>
    </source>
</evidence>